<protein>
    <submittedName>
        <fullName evidence="2">Uncharacterized protein</fullName>
    </submittedName>
</protein>
<name>A0A0K0FQ56_STRVS</name>
<reference evidence="2" key="2">
    <citation type="submission" date="2015-08" db="UniProtKB">
        <authorList>
            <consortium name="WormBaseParasite"/>
        </authorList>
    </citation>
    <scope>IDENTIFICATION</scope>
</reference>
<keyword evidence="1" id="KW-1185">Reference proteome</keyword>
<proteinExistence type="predicted"/>
<dbReference type="WBParaSite" id="SVE_1154000.1">
    <property type="protein sequence ID" value="SVE_1154000.1"/>
    <property type="gene ID" value="SVE_1154000"/>
</dbReference>
<dbReference type="Proteomes" id="UP000035680">
    <property type="component" value="Unassembled WGS sequence"/>
</dbReference>
<dbReference type="AlphaFoldDB" id="A0A0K0FQ56"/>
<accession>A0A0K0FQ56</accession>
<evidence type="ECO:0000313" key="2">
    <source>
        <dbReference type="WBParaSite" id="SVE_1154000.1"/>
    </source>
</evidence>
<sequence length="90" mass="10337">MPKIILYQVRMMEQNRLEAKKKNDKNVSKEDKLAKAVVSKTTDKHEMHVTVQVESIDKKSKTAKVASSEKIMLSNLKSLKIFSADLIYEK</sequence>
<organism evidence="1 2">
    <name type="scientific">Strongyloides venezuelensis</name>
    <name type="common">Threadworm</name>
    <dbReference type="NCBI Taxonomy" id="75913"/>
    <lineage>
        <taxon>Eukaryota</taxon>
        <taxon>Metazoa</taxon>
        <taxon>Ecdysozoa</taxon>
        <taxon>Nematoda</taxon>
        <taxon>Chromadorea</taxon>
        <taxon>Rhabditida</taxon>
        <taxon>Tylenchina</taxon>
        <taxon>Panagrolaimomorpha</taxon>
        <taxon>Strongyloidoidea</taxon>
        <taxon>Strongyloididae</taxon>
        <taxon>Strongyloides</taxon>
    </lineage>
</organism>
<evidence type="ECO:0000313" key="1">
    <source>
        <dbReference type="Proteomes" id="UP000035680"/>
    </source>
</evidence>
<reference evidence="1" key="1">
    <citation type="submission" date="2014-07" db="EMBL/GenBank/DDBJ databases">
        <authorList>
            <person name="Martin A.A"/>
            <person name="De Silva N."/>
        </authorList>
    </citation>
    <scope>NUCLEOTIDE SEQUENCE</scope>
</reference>